<sequence length="122" mass="13025">MGLVPGKQRRRPHLPLPSSTACKISGWSSVDDGGSSGELRPKATSAGDRPSPFPPACARAATSHSGNFPLSPVQVPFNKFEHLLRRPAGNVGDKLDGDWAAALFGPIGFNWHELVPIGFNWV</sequence>
<evidence type="ECO:0000256" key="1">
    <source>
        <dbReference type="SAM" id="MobiDB-lite"/>
    </source>
</evidence>
<keyword evidence="3" id="KW-1185">Reference proteome</keyword>
<gene>
    <name evidence="2" type="ORF">CCAM_LOCUS17942</name>
</gene>
<organism evidence="2 3">
    <name type="scientific">Cuscuta campestris</name>
    <dbReference type="NCBI Taxonomy" id="132261"/>
    <lineage>
        <taxon>Eukaryota</taxon>
        <taxon>Viridiplantae</taxon>
        <taxon>Streptophyta</taxon>
        <taxon>Embryophyta</taxon>
        <taxon>Tracheophyta</taxon>
        <taxon>Spermatophyta</taxon>
        <taxon>Magnoliopsida</taxon>
        <taxon>eudicotyledons</taxon>
        <taxon>Gunneridae</taxon>
        <taxon>Pentapetalae</taxon>
        <taxon>asterids</taxon>
        <taxon>lamiids</taxon>
        <taxon>Solanales</taxon>
        <taxon>Convolvulaceae</taxon>
        <taxon>Cuscuteae</taxon>
        <taxon>Cuscuta</taxon>
        <taxon>Cuscuta subgen. Grammica</taxon>
        <taxon>Cuscuta sect. Cleistogrammica</taxon>
    </lineage>
</organism>
<dbReference type="EMBL" id="OOIL02001498">
    <property type="protein sequence ID" value="VFQ76166.1"/>
    <property type="molecule type" value="Genomic_DNA"/>
</dbReference>
<reference evidence="2 3" key="1">
    <citation type="submission" date="2018-04" db="EMBL/GenBank/DDBJ databases">
        <authorList>
            <person name="Vogel A."/>
        </authorList>
    </citation>
    <scope>NUCLEOTIDE SEQUENCE [LARGE SCALE GENOMIC DNA]</scope>
</reference>
<dbReference type="PROSITE" id="PS51257">
    <property type="entry name" value="PROKAR_LIPOPROTEIN"/>
    <property type="match status" value="1"/>
</dbReference>
<evidence type="ECO:0000313" key="2">
    <source>
        <dbReference type="EMBL" id="VFQ76166.1"/>
    </source>
</evidence>
<name>A0A484LJC1_9ASTE</name>
<dbReference type="Proteomes" id="UP000595140">
    <property type="component" value="Unassembled WGS sequence"/>
</dbReference>
<accession>A0A484LJC1</accession>
<proteinExistence type="predicted"/>
<feature type="region of interest" description="Disordered" evidence="1">
    <location>
        <begin position="1"/>
        <end position="20"/>
    </location>
</feature>
<dbReference type="AlphaFoldDB" id="A0A484LJC1"/>
<evidence type="ECO:0000313" key="3">
    <source>
        <dbReference type="Proteomes" id="UP000595140"/>
    </source>
</evidence>
<protein>
    <submittedName>
        <fullName evidence="2">Uncharacterized protein</fullName>
    </submittedName>
</protein>
<feature type="region of interest" description="Disordered" evidence="1">
    <location>
        <begin position="25"/>
        <end position="59"/>
    </location>
</feature>